<comment type="subcellular location">
    <subcellularLocation>
        <location evidence="1 7">Mitochondrion matrix</location>
    </subcellularLocation>
</comment>
<dbReference type="GO" id="GO:0004017">
    <property type="term" value="F:AMP kinase activity"/>
    <property type="evidence" value="ECO:0007669"/>
    <property type="project" value="InterPro"/>
</dbReference>
<comment type="subunit">
    <text evidence="7">Monomer.</text>
</comment>
<dbReference type="InterPro" id="IPR027417">
    <property type="entry name" value="P-loop_NTPase"/>
</dbReference>
<keyword evidence="3 7" id="KW-0547">Nucleotide-binding</keyword>
<dbReference type="Pfam" id="PF05191">
    <property type="entry name" value="ADK_lid"/>
    <property type="match status" value="1"/>
</dbReference>
<dbReference type="NCBIfam" id="TIGR01351">
    <property type="entry name" value="adk"/>
    <property type="match status" value="1"/>
</dbReference>
<dbReference type="InterPro" id="IPR028586">
    <property type="entry name" value="AK3/Ak4_mitochondrial"/>
</dbReference>
<dbReference type="InterPro" id="IPR033690">
    <property type="entry name" value="Adenylat_kinase_CS"/>
</dbReference>
<dbReference type="PANTHER" id="PTHR23359">
    <property type="entry name" value="NUCLEOTIDE KINASE"/>
    <property type="match status" value="1"/>
</dbReference>
<comment type="domain">
    <text evidence="7">Consists of three domains, a large central CORE domain and two small peripheral domains, NMPbind and LID, which undergo movements during catalysis. The LID domain closes over the site of phosphoryl transfer upon GTP binding. Assembling and dissambling the active center during each catalytic cycle provides an effective means to prevent GTP hydrolysis.</text>
</comment>
<dbReference type="Proteomes" id="UP000509704">
    <property type="component" value="Chromosome 7"/>
</dbReference>
<dbReference type="GO" id="GO:0005759">
    <property type="term" value="C:mitochondrial matrix"/>
    <property type="evidence" value="ECO:0007669"/>
    <property type="project" value="UniProtKB-SubCell"/>
</dbReference>
<feature type="binding site" evidence="7">
    <location>
        <position position="213"/>
    </location>
    <ligand>
        <name>GTP</name>
        <dbReference type="ChEBI" id="CHEBI:37565"/>
    </ligand>
</feature>
<feature type="binding site" evidence="7">
    <location>
        <begin position="149"/>
        <end position="150"/>
    </location>
    <ligand>
        <name>GTP</name>
        <dbReference type="ChEBI" id="CHEBI:37565"/>
    </ligand>
</feature>
<evidence type="ECO:0000256" key="2">
    <source>
        <dbReference type="ARBA" id="ARBA00022679"/>
    </source>
</evidence>
<evidence type="ECO:0000259" key="8">
    <source>
        <dbReference type="Pfam" id="PF05191"/>
    </source>
</evidence>
<reference evidence="9 10" key="1">
    <citation type="submission" date="2020-07" db="EMBL/GenBank/DDBJ databases">
        <title>The yeast mating-type switching endonuclease HO is a domesticated member of an unorthodox homing genetic element family.</title>
        <authorList>
            <person name="Coughlan A.Y."/>
            <person name="Lombardi L."/>
            <person name="Braun-Galleani S."/>
            <person name="Martos A.R."/>
            <person name="Galeote V."/>
            <person name="Bigey F."/>
            <person name="Dequin S."/>
            <person name="Byrne K.P."/>
            <person name="Wolfe K.H."/>
        </authorList>
    </citation>
    <scope>NUCLEOTIDE SEQUENCE [LARGE SCALE GENOMIC DNA]</scope>
    <source>
        <strain evidence="9 10">NRRL Y-6702</strain>
    </source>
</reference>
<feature type="binding site" evidence="7">
    <location>
        <position position="46"/>
    </location>
    <ligand>
        <name>AMP</name>
        <dbReference type="ChEBI" id="CHEBI:456215"/>
    </ligand>
</feature>
<evidence type="ECO:0000256" key="3">
    <source>
        <dbReference type="ARBA" id="ARBA00022741"/>
    </source>
</evidence>
<keyword evidence="10" id="KW-1185">Reference proteome</keyword>
<dbReference type="AlphaFoldDB" id="A0A7H9B777"/>
<dbReference type="GO" id="GO:0046041">
    <property type="term" value="P:ITP metabolic process"/>
    <property type="evidence" value="ECO:0007669"/>
    <property type="project" value="UniProtKB-UniRule"/>
</dbReference>
<dbReference type="HAMAP" id="MF_03169">
    <property type="entry name" value="Adenylate_kinase_AK3"/>
    <property type="match status" value="1"/>
</dbReference>
<feature type="binding site" evidence="7">
    <location>
        <position position="41"/>
    </location>
    <ligand>
        <name>AMP</name>
        <dbReference type="ChEBI" id="CHEBI:456215"/>
    </ligand>
</feature>
<keyword evidence="5 7" id="KW-0496">Mitochondrion</keyword>
<dbReference type="PRINTS" id="PR00094">
    <property type="entry name" value="ADENYLTKNASE"/>
</dbReference>
<feature type="binding site" evidence="7">
    <location>
        <position position="140"/>
    </location>
    <ligand>
        <name>GTP</name>
        <dbReference type="ChEBI" id="CHEBI:37565"/>
    </ligand>
</feature>
<proteinExistence type="inferred from homology"/>
<feature type="binding site" evidence="7">
    <location>
        <position position="105"/>
    </location>
    <ligand>
        <name>AMP</name>
        <dbReference type="ChEBI" id="CHEBI:456215"/>
    </ligand>
</feature>
<dbReference type="InterPro" id="IPR006259">
    <property type="entry name" value="Adenyl_kin_sub"/>
</dbReference>
<feature type="domain" description="Adenylate kinase active site lid" evidence="8">
    <location>
        <begin position="140"/>
        <end position="175"/>
    </location>
</feature>
<evidence type="ECO:0000256" key="1">
    <source>
        <dbReference type="ARBA" id="ARBA00004305"/>
    </source>
</evidence>
<evidence type="ECO:0000313" key="10">
    <source>
        <dbReference type="Proteomes" id="UP000509704"/>
    </source>
</evidence>
<feature type="region of interest" description="NMPbind" evidence="7">
    <location>
        <begin position="40"/>
        <end position="69"/>
    </location>
</feature>
<dbReference type="GO" id="GO:0046033">
    <property type="term" value="P:AMP metabolic process"/>
    <property type="evidence" value="ECO:0007669"/>
    <property type="project" value="UniProtKB-UniRule"/>
</dbReference>
<keyword evidence="2 7" id="KW-0808">Transferase</keyword>
<dbReference type="SUPFAM" id="SSF52540">
    <property type="entry name" value="P-loop containing nucleoside triphosphate hydrolases"/>
    <property type="match status" value="1"/>
</dbReference>
<dbReference type="Gene3D" id="3.40.50.300">
    <property type="entry name" value="P-loop containing nucleotide triphosphate hydrolases"/>
    <property type="match status" value="1"/>
</dbReference>
<accession>A0A7H9B777</accession>
<dbReference type="PROSITE" id="PS00113">
    <property type="entry name" value="ADENYLATE_KINASE"/>
    <property type="match status" value="1"/>
</dbReference>
<organism evidence="9 10">
    <name type="scientific">Zygotorulaspora mrakii</name>
    <name type="common">Zygosaccharomyces mrakii</name>
    <dbReference type="NCBI Taxonomy" id="42260"/>
    <lineage>
        <taxon>Eukaryota</taxon>
        <taxon>Fungi</taxon>
        <taxon>Dikarya</taxon>
        <taxon>Ascomycota</taxon>
        <taxon>Saccharomycotina</taxon>
        <taxon>Saccharomycetes</taxon>
        <taxon>Saccharomycetales</taxon>
        <taxon>Saccharomycetaceae</taxon>
        <taxon>Zygotorulaspora</taxon>
    </lineage>
</organism>
<dbReference type="HAMAP" id="MF_00235">
    <property type="entry name" value="Adenylate_kinase_Adk"/>
    <property type="match status" value="1"/>
</dbReference>
<dbReference type="FunFam" id="3.40.50.300:FF:000106">
    <property type="entry name" value="Adenylate kinase mitochondrial"/>
    <property type="match status" value="1"/>
</dbReference>
<dbReference type="CDD" id="cd01428">
    <property type="entry name" value="ADK"/>
    <property type="match status" value="1"/>
</dbReference>
<sequence length="229" mass="25703">MVSHKLYKPLRLLILGAPGSGKGTQTSRLLKRFPQLNSISSGDMLRQQIKEGTKLGSLAASYVLNGELLPDNLITRVVVSHLDQTGWLVPSANWLLDGFPRTAEQAKMLGGELSKVHCNLNLVVELDVPHDIILKRIENRFVHIPSGRIYNLEYNPPKVPGKDDVTGEPLSKRPDDNPEVFSKRLREYARTMAPLREFYAMKDILKTVSGETSDIIFPKLCKLIEEGKY</sequence>
<dbReference type="GO" id="GO:0005525">
    <property type="term" value="F:GTP binding"/>
    <property type="evidence" value="ECO:0007669"/>
    <property type="project" value="UniProtKB-KW"/>
</dbReference>
<feature type="binding site" evidence="7">
    <location>
        <position position="184"/>
    </location>
    <ligand>
        <name>AMP</name>
        <dbReference type="ChEBI" id="CHEBI:456215"/>
    </ligand>
</feature>
<keyword evidence="6 7" id="KW-0342">GTP-binding</keyword>
<dbReference type="GO" id="GO:0006172">
    <property type="term" value="P:ADP biosynthetic process"/>
    <property type="evidence" value="ECO:0007669"/>
    <property type="project" value="UniProtKB-UniRule"/>
</dbReference>
<evidence type="ECO:0000256" key="4">
    <source>
        <dbReference type="ARBA" id="ARBA00022777"/>
    </source>
</evidence>
<gene>
    <name evidence="7" type="primary">ADK2</name>
    <name evidence="9" type="ORF">HG535_0G04680</name>
</gene>
<protein>
    <recommendedName>
        <fullName evidence="7">GTP:AMP phosphotransferase, mitochondrial</fullName>
        <ecNumber evidence="7">2.7.4.10</ecNumber>
    </recommendedName>
    <alternativeName>
        <fullName evidence="7">Adenylate kinase 3</fullName>
        <shortName evidence="7">AK 3</shortName>
    </alternativeName>
</protein>
<feature type="binding site" evidence="7">
    <location>
        <begin position="98"/>
        <end position="101"/>
    </location>
    <ligand>
        <name>AMP</name>
        <dbReference type="ChEBI" id="CHEBI:456215"/>
    </ligand>
</feature>
<dbReference type="GO" id="GO:0005524">
    <property type="term" value="F:ATP binding"/>
    <property type="evidence" value="ECO:0007669"/>
    <property type="project" value="InterPro"/>
</dbReference>
<dbReference type="InterPro" id="IPR000850">
    <property type="entry name" value="Adenylat/UMP-CMP_kin"/>
</dbReference>
<keyword evidence="4 7" id="KW-0418">Kinase</keyword>
<dbReference type="EC" id="2.7.4.10" evidence="7"/>
<dbReference type="GO" id="GO:0046039">
    <property type="term" value="P:GTP metabolic process"/>
    <property type="evidence" value="ECO:0007669"/>
    <property type="project" value="UniProtKB-UniRule"/>
</dbReference>
<feature type="binding site" evidence="7">
    <location>
        <begin position="19"/>
        <end position="24"/>
    </location>
    <ligand>
        <name>GTP</name>
        <dbReference type="ChEBI" id="CHEBI:37565"/>
    </ligand>
</feature>
<feature type="binding site" evidence="7">
    <location>
        <begin position="67"/>
        <end position="69"/>
    </location>
    <ligand>
        <name>AMP</name>
        <dbReference type="ChEBI" id="CHEBI:456215"/>
    </ligand>
</feature>
<dbReference type="OrthoDB" id="439792at2759"/>
<dbReference type="InterPro" id="IPR007862">
    <property type="entry name" value="Adenylate_kinase_lid-dom"/>
</dbReference>
<feature type="binding site" evidence="7">
    <location>
        <position position="173"/>
    </location>
    <ligand>
        <name>AMP</name>
        <dbReference type="ChEBI" id="CHEBI:456215"/>
    </ligand>
</feature>
<dbReference type="EMBL" id="CP058610">
    <property type="protein sequence ID" value="QLG74585.1"/>
    <property type="molecule type" value="Genomic_DNA"/>
</dbReference>
<evidence type="ECO:0000256" key="6">
    <source>
        <dbReference type="ARBA" id="ARBA00023134"/>
    </source>
</evidence>
<comment type="similarity">
    <text evidence="7">Belongs to the adenylate kinase family. AK3 subfamily.</text>
</comment>
<feature type="region of interest" description="LID" evidence="7">
    <location>
        <begin position="139"/>
        <end position="176"/>
    </location>
</feature>
<evidence type="ECO:0000313" key="9">
    <source>
        <dbReference type="EMBL" id="QLG74585.1"/>
    </source>
</evidence>
<evidence type="ECO:0000256" key="5">
    <source>
        <dbReference type="ARBA" id="ARBA00023128"/>
    </source>
</evidence>
<comment type="catalytic activity">
    <reaction evidence="7">
        <text>a ribonucleoside 5'-triphosphate + AMP = a ribonucleoside 5'-diphosphate + ADP</text>
        <dbReference type="Rhea" id="RHEA:13749"/>
        <dbReference type="ChEBI" id="CHEBI:57930"/>
        <dbReference type="ChEBI" id="CHEBI:61557"/>
        <dbReference type="ChEBI" id="CHEBI:456215"/>
        <dbReference type="ChEBI" id="CHEBI:456216"/>
        <dbReference type="EC" id="2.7.4.10"/>
    </reaction>
</comment>
<evidence type="ECO:0000256" key="7">
    <source>
        <dbReference type="HAMAP-Rule" id="MF_03169"/>
    </source>
</evidence>
<comment type="function">
    <text evidence="7">Involved in maintaining the homeostasis of cellular nucleotides by catalyzing the interconversion of nucleoside phosphates. Has GTP:AMP phosphotransferase and ITP:AMP phosphotransferase activities.</text>
</comment>
<dbReference type="Pfam" id="PF00406">
    <property type="entry name" value="ADK"/>
    <property type="match status" value="1"/>
</dbReference>
<name>A0A7H9B777_ZYGMR</name>
<dbReference type="GO" id="GO:0046899">
    <property type="term" value="F:nucleoside triphosphate adenylate kinase activity"/>
    <property type="evidence" value="ECO:0007669"/>
    <property type="project" value="UniProtKB-UniRule"/>
</dbReference>